<dbReference type="InterPro" id="IPR056798">
    <property type="entry name" value="ADH_Fe_C"/>
</dbReference>
<dbReference type="InterPro" id="IPR001748">
    <property type="entry name" value="BUD31"/>
</dbReference>
<reference evidence="14 15" key="1">
    <citation type="journal article" date="2019" name="Fungal Biol. Biotechnol.">
        <title>Draft genome sequence of fastidious pathogen Ceratobasidium theobromae, which causes vascular-streak dieback in Theobroma cacao.</title>
        <authorList>
            <person name="Ali S.S."/>
            <person name="Asman A."/>
            <person name="Shao J."/>
            <person name="Firmansyah A.P."/>
            <person name="Susilo A.W."/>
            <person name="Rosmana A."/>
            <person name="McMahon P."/>
            <person name="Junaid M."/>
            <person name="Guest D."/>
            <person name="Kheng T.Y."/>
            <person name="Meinhardt L.W."/>
            <person name="Bailey B.A."/>
        </authorList>
    </citation>
    <scope>NUCLEOTIDE SEQUENCE [LARGE SCALE GENOMIC DNA]</scope>
    <source>
        <strain evidence="14 15">CT2</strain>
    </source>
</reference>
<feature type="coiled-coil region" evidence="11">
    <location>
        <begin position="598"/>
        <end position="625"/>
    </location>
</feature>
<evidence type="ECO:0000256" key="11">
    <source>
        <dbReference type="SAM" id="Coils"/>
    </source>
</evidence>
<dbReference type="Pfam" id="PF25137">
    <property type="entry name" value="ADH_Fe_C"/>
    <property type="match status" value="1"/>
</dbReference>
<evidence type="ECO:0000256" key="1">
    <source>
        <dbReference type="ARBA" id="ARBA00000813"/>
    </source>
</evidence>
<comment type="subcellular location">
    <subcellularLocation>
        <location evidence="3">Mitochondrion</location>
    </subcellularLocation>
    <subcellularLocation>
        <location evidence="2">Nucleus</location>
    </subcellularLocation>
</comment>
<evidence type="ECO:0000256" key="2">
    <source>
        <dbReference type="ARBA" id="ARBA00004123"/>
    </source>
</evidence>
<feature type="domain" description="Fe-containing alcohol dehydrogenase-like C-terminal" evidence="13">
    <location>
        <begin position="286"/>
        <end position="459"/>
    </location>
</feature>
<dbReference type="GO" id="GO:0004022">
    <property type="term" value="F:alcohol dehydrogenase (NAD+) activity"/>
    <property type="evidence" value="ECO:0007669"/>
    <property type="project" value="InterPro"/>
</dbReference>
<dbReference type="GO" id="GO:0046872">
    <property type="term" value="F:metal ion binding"/>
    <property type="evidence" value="ECO:0007669"/>
    <property type="project" value="InterPro"/>
</dbReference>
<dbReference type="PANTHER" id="PTHR11496">
    <property type="entry name" value="ALCOHOL DEHYDROGENASE"/>
    <property type="match status" value="1"/>
</dbReference>
<evidence type="ECO:0000256" key="6">
    <source>
        <dbReference type="ARBA" id="ARBA00022946"/>
    </source>
</evidence>
<keyword evidence="9" id="KW-0539">Nucleus</keyword>
<dbReference type="Gene3D" id="3.40.50.1970">
    <property type="match status" value="1"/>
</dbReference>
<dbReference type="InterPro" id="IPR001670">
    <property type="entry name" value="ADH_Fe/GldA"/>
</dbReference>
<dbReference type="GO" id="GO:0005634">
    <property type="term" value="C:nucleus"/>
    <property type="evidence" value="ECO:0007669"/>
    <property type="project" value="UniProtKB-SubCell"/>
</dbReference>
<keyword evidence="15" id="KW-1185">Reference proteome</keyword>
<gene>
    <name evidence="14" type="ORF">CTheo_277</name>
</gene>
<dbReference type="SUPFAM" id="SSF56796">
    <property type="entry name" value="Dehydroquinate synthase-like"/>
    <property type="match status" value="1"/>
</dbReference>
<evidence type="ECO:0000256" key="7">
    <source>
        <dbReference type="ARBA" id="ARBA00023002"/>
    </source>
</evidence>
<feature type="domain" description="Alcohol dehydrogenase iron-type/glycerol dehydrogenase GldA" evidence="12">
    <location>
        <begin position="65"/>
        <end position="237"/>
    </location>
</feature>
<dbReference type="CDD" id="cd08190">
    <property type="entry name" value="HOT"/>
    <property type="match status" value="1"/>
</dbReference>
<keyword evidence="8" id="KW-0496">Mitochondrion</keyword>
<dbReference type="OrthoDB" id="339764at2759"/>
<accession>A0A5N5QX22</accession>
<dbReference type="Pfam" id="PF00465">
    <property type="entry name" value="Fe-ADH"/>
    <property type="match status" value="1"/>
</dbReference>
<evidence type="ECO:0000256" key="9">
    <source>
        <dbReference type="ARBA" id="ARBA00023242"/>
    </source>
</evidence>
<comment type="similarity">
    <text evidence="4">Belongs to the BUD31 (G10) family.</text>
</comment>
<keyword evidence="7" id="KW-0560">Oxidoreductase</keyword>
<dbReference type="Proteomes" id="UP000383932">
    <property type="component" value="Unassembled WGS sequence"/>
</dbReference>
<evidence type="ECO:0000256" key="5">
    <source>
        <dbReference type="ARBA" id="ARBA00010005"/>
    </source>
</evidence>
<comment type="caution">
    <text evidence="14">The sequence shown here is derived from an EMBL/GenBank/DDBJ whole genome shotgun (WGS) entry which is preliminary data.</text>
</comment>
<keyword evidence="6" id="KW-0809">Transit peptide</keyword>
<dbReference type="Pfam" id="PF01125">
    <property type="entry name" value="BUD31"/>
    <property type="match status" value="1"/>
</dbReference>
<dbReference type="InterPro" id="IPR039697">
    <property type="entry name" value="Alcohol_dehydrogenase_Fe"/>
</dbReference>
<dbReference type="GO" id="GO:0047988">
    <property type="term" value="F:hydroxyacid-oxoacid transhydrogenase activity"/>
    <property type="evidence" value="ECO:0007669"/>
    <property type="project" value="UniProtKB-EC"/>
</dbReference>
<name>A0A5N5QX22_9AGAM</name>
<evidence type="ECO:0000256" key="8">
    <source>
        <dbReference type="ARBA" id="ARBA00023128"/>
    </source>
</evidence>
<evidence type="ECO:0000256" key="3">
    <source>
        <dbReference type="ARBA" id="ARBA00004173"/>
    </source>
</evidence>
<evidence type="ECO:0000313" key="14">
    <source>
        <dbReference type="EMBL" id="KAB5596292.1"/>
    </source>
</evidence>
<evidence type="ECO:0000256" key="10">
    <source>
        <dbReference type="ARBA" id="ARBA00049496"/>
    </source>
</evidence>
<evidence type="ECO:0000256" key="4">
    <source>
        <dbReference type="ARBA" id="ARBA00005287"/>
    </source>
</evidence>
<dbReference type="FunFam" id="3.40.50.1970:FF:000003">
    <property type="entry name" value="Alcohol dehydrogenase, iron-containing"/>
    <property type="match status" value="1"/>
</dbReference>
<dbReference type="PANTHER" id="PTHR11496:SF83">
    <property type="entry name" value="HYDROXYACID-OXOACID TRANSHYDROGENASE, MITOCHONDRIAL"/>
    <property type="match status" value="1"/>
</dbReference>
<evidence type="ECO:0000259" key="12">
    <source>
        <dbReference type="Pfam" id="PF00465"/>
    </source>
</evidence>
<sequence>MAPKPTRAAINNLLNLSRHTICPCHGANAAHHHPPGSIISGLRKYATPIDVPIEKEYAFEVAASNLRFGEGVTKEVGMDLKNLGATKVGVFTDSNLAKLLPMKMAVESLDQHGVNFEVFDRVAIEPTDSSWNDAIAWSRKHDFSHFLAVGGGSVIDTAKAANLFTVYKNADLFDFINAPVGKGMPISEKLRPLIAVPTTAGTGSETTGTAILDIPSMKFKTGIANRALKPTLGIVDTLNTESCPTAVHISAGLDVLFHALESYTAIPYTERTPRPANPLLRPAYQGSNDVSDVFSTWALRQAVKYLPRVAKNRDDKEAKRQMLLASSFAGIGFGNAGVHLCHGIIVQISGFNKTGPKWMHPGYVVDKPIIPHGVSVALTVFRFTSPSSPERHREAAAIFAGTRVDDPTISRLSDDAIGDFLFEQIARFLDNLGVPRGLKAVGYKNSDIDMLVKGAIPQRRVLDLAPGIAKNKSNKSALWSIILPACTTKLIHLKKAIRDMLRSSNGVLEEANIDLKTAGDTGLRFFSSVGGTVGKGAAGACGGGLDNSQRNAALHGSEFGMFVVGLAPKLVRTFAADRHQYTMPKIRTTRTKKPPEGFEEIEGILDEYTKKMRDAENESHEGKRKSESLWPIMRISHTRSRYIYELYYKREAISKELYEWLLKEGYADAALIAKWKKTGYEKLCCVRCIQTRDMNYQGSTCVCRVPKAQVKEGTVVQCVHCAFMQIIIVPAKIPYELTYDRPVDGGKDCDALAESLPDMV</sequence>
<evidence type="ECO:0000259" key="13">
    <source>
        <dbReference type="Pfam" id="PF25137"/>
    </source>
</evidence>
<dbReference type="PRINTS" id="PR00322">
    <property type="entry name" value="G10"/>
</dbReference>
<dbReference type="AlphaFoldDB" id="A0A5N5QX22"/>
<comment type="catalytic activity">
    <reaction evidence="1">
        <text>(S)-3-hydroxybutanoate + 2-oxoglutarate = (R)-2-hydroxyglutarate + acetoacetate</text>
        <dbReference type="Rhea" id="RHEA:23048"/>
        <dbReference type="ChEBI" id="CHEBI:11047"/>
        <dbReference type="ChEBI" id="CHEBI:13705"/>
        <dbReference type="ChEBI" id="CHEBI:15801"/>
        <dbReference type="ChEBI" id="CHEBI:16810"/>
        <dbReference type="EC" id="1.1.99.24"/>
    </reaction>
</comment>
<dbReference type="GO" id="GO:0005739">
    <property type="term" value="C:mitochondrion"/>
    <property type="evidence" value="ECO:0007669"/>
    <property type="project" value="UniProtKB-SubCell"/>
</dbReference>
<dbReference type="InterPro" id="IPR042157">
    <property type="entry name" value="HOT"/>
</dbReference>
<organism evidence="14 15">
    <name type="scientific">Ceratobasidium theobromae</name>
    <dbReference type="NCBI Taxonomy" id="1582974"/>
    <lineage>
        <taxon>Eukaryota</taxon>
        <taxon>Fungi</taxon>
        <taxon>Dikarya</taxon>
        <taxon>Basidiomycota</taxon>
        <taxon>Agaricomycotina</taxon>
        <taxon>Agaricomycetes</taxon>
        <taxon>Cantharellales</taxon>
        <taxon>Ceratobasidiaceae</taxon>
        <taxon>Ceratobasidium</taxon>
    </lineage>
</organism>
<dbReference type="Gene3D" id="1.20.1090.10">
    <property type="entry name" value="Dehydroquinate synthase-like - alpha domain"/>
    <property type="match status" value="1"/>
</dbReference>
<comment type="similarity">
    <text evidence="5">Belongs to the iron-containing alcohol dehydrogenase family. Hydroxyacid-oxoacid transhydrogenase subfamily.</text>
</comment>
<proteinExistence type="inferred from homology"/>
<comment type="catalytic activity">
    <reaction evidence="10">
        <text>4-hydroxybutanoate + 2-oxoglutarate = (R)-2-hydroxyglutarate + succinate semialdehyde</text>
        <dbReference type="Rhea" id="RHEA:24734"/>
        <dbReference type="ChEBI" id="CHEBI:15801"/>
        <dbReference type="ChEBI" id="CHEBI:16724"/>
        <dbReference type="ChEBI" id="CHEBI:16810"/>
        <dbReference type="ChEBI" id="CHEBI:57706"/>
        <dbReference type="EC" id="1.1.99.24"/>
    </reaction>
</comment>
<dbReference type="EMBL" id="SSOP01000002">
    <property type="protein sequence ID" value="KAB5596292.1"/>
    <property type="molecule type" value="Genomic_DNA"/>
</dbReference>
<evidence type="ECO:0000313" key="15">
    <source>
        <dbReference type="Proteomes" id="UP000383932"/>
    </source>
</evidence>
<keyword evidence="11" id="KW-0175">Coiled coil</keyword>
<protein>
    <submittedName>
        <fullName evidence="14">Iron containing alcohol dehydrogenase</fullName>
    </submittedName>
</protein>